<dbReference type="Pfam" id="PF20183">
    <property type="entry name" value="DUF6546"/>
    <property type="match status" value="1"/>
</dbReference>
<feature type="domain" description="DUF6546" evidence="2">
    <location>
        <begin position="322"/>
        <end position="494"/>
    </location>
</feature>
<comment type="caution">
    <text evidence="3">The sequence shown here is derived from an EMBL/GenBank/DDBJ whole genome shotgun (WGS) entry which is preliminary data.</text>
</comment>
<evidence type="ECO:0000313" key="4">
    <source>
        <dbReference type="Proteomes" id="UP001303473"/>
    </source>
</evidence>
<evidence type="ECO:0000259" key="2">
    <source>
        <dbReference type="Pfam" id="PF20183"/>
    </source>
</evidence>
<dbReference type="InterPro" id="IPR046676">
    <property type="entry name" value="DUF6546"/>
</dbReference>
<evidence type="ECO:0000256" key="1">
    <source>
        <dbReference type="SAM" id="MobiDB-lite"/>
    </source>
</evidence>
<reference evidence="4" key="1">
    <citation type="journal article" date="2023" name="Mol. Phylogenet. Evol.">
        <title>Genome-scale phylogeny and comparative genomics of the fungal order Sordariales.</title>
        <authorList>
            <person name="Hensen N."/>
            <person name="Bonometti L."/>
            <person name="Westerberg I."/>
            <person name="Brannstrom I.O."/>
            <person name="Guillou S."/>
            <person name="Cros-Aarteil S."/>
            <person name="Calhoun S."/>
            <person name="Haridas S."/>
            <person name="Kuo A."/>
            <person name="Mondo S."/>
            <person name="Pangilinan J."/>
            <person name="Riley R."/>
            <person name="LaButti K."/>
            <person name="Andreopoulos B."/>
            <person name="Lipzen A."/>
            <person name="Chen C."/>
            <person name="Yan M."/>
            <person name="Daum C."/>
            <person name="Ng V."/>
            <person name="Clum A."/>
            <person name="Steindorff A."/>
            <person name="Ohm R.A."/>
            <person name="Martin F."/>
            <person name="Silar P."/>
            <person name="Natvig D.O."/>
            <person name="Lalanne C."/>
            <person name="Gautier V."/>
            <person name="Ament-Velasquez S.L."/>
            <person name="Kruys A."/>
            <person name="Hutchinson M.I."/>
            <person name="Powell A.J."/>
            <person name="Barry K."/>
            <person name="Miller A.N."/>
            <person name="Grigoriev I.V."/>
            <person name="Debuchy R."/>
            <person name="Gladieux P."/>
            <person name="Hiltunen Thoren M."/>
            <person name="Johannesson H."/>
        </authorList>
    </citation>
    <scope>NUCLEOTIDE SEQUENCE [LARGE SCALE GENOMIC DNA]</scope>
    <source>
        <strain evidence="4">CBS 340.73</strain>
    </source>
</reference>
<sequence>MSTESTTNNMPPERQISKLPSSAASFSRLSPELRLMVLEELLKGYRQRRKGFWCENELSAYAAVSREWQYFFEKENFKSLILHQDDIPKFGNIVQGQRINFVKWAWLRFEVPAYDCNKCNRKESAVEVRRNNLLFTNAVWDLFVILSTWGRDGGGGGVTLELSAHSPSDAGHFCKELQYRLHDTAWGGISTPRPGDFSEERYNDPAHGWHNFLQFADPGDDAKLRVFGHPNGLGFDLRAQATRRTAGILPNVEVVNSLVIRRQFYRHFSVPRALQPIIQSLTQLREFRYEPWRGLNTRHHFGRVIRDEQHCLLFSNVLKDKKSLRSVSMYEDFDPRGLHNRSTLEPCSPDLGRALAESSGHLEELHAAHNIDAKDFFHAFWPGQNQNPEGLEWPNLKRLSLTSRALNPQDYDTLIQAAAAAARHMPKLEAMELWTCHKQHFGLFTYWVSHRRDGRTSASLDTTWQGEISDRAESCWREVAQAHGRCGRYEHEVWSNHLHRAPFEPPNYECYRCAVAHCIQGRQMLTETSWRQILLRGSGPKQLNGVECTHLALAPRRYGPYVQHKFRQGFEGLERVQELKRLDI</sequence>
<protein>
    <recommendedName>
        <fullName evidence="2">DUF6546 domain-containing protein</fullName>
    </recommendedName>
</protein>
<keyword evidence="4" id="KW-1185">Reference proteome</keyword>
<dbReference type="Proteomes" id="UP001303473">
    <property type="component" value="Unassembled WGS sequence"/>
</dbReference>
<dbReference type="AlphaFoldDB" id="A0AAN6N7M3"/>
<proteinExistence type="predicted"/>
<accession>A0AAN6N7M3</accession>
<organism evidence="3 4">
    <name type="scientific">Diplogelasinospora grovesii</name>
    <dbReference type="NCBI Taxonomy" id="303347"/>
    <lineage>
        <taxon>Eukaryota</taxon>
        <taxon>Fungi</taxon>
        <taxon>Dikarya</taxon>
        <taxon>Ascomycota</taxon>
        <taxon>Pezizomycotina</taxon>
        <taxon>Sordariomycetes</taxon>
        <taxon>Sordariomycetidae</taxon>
        <taxon>Sordariales</taxon>
        <taxon>Diplogelasinosporaceae</taxon>
        <taxon>Diplogelasinospora</taxon>
    </lineage>
</organism>
<gene>
    <name evidence="3" type="ORF">QBC46DRAFT_434250</name>
</gene>
<evidence type="ECO:0000313" key="3">
    <source>
        <dbReference type="EMBL" id="KAK3940644.1"/>
    </source>
</evidence>
<dbReference type="EMBL" id="MU853793">
    <property type="protein sequence ID" value="KAK3940644.1"/>
    <property type="molecule type" value="Genomic_DNA"/>
</dbReference>
<feature type="compositionally biased region" description="Polar residues" evidence="1">
    <location>
        <begin position="1"/>
        <end position="10"/>
    </location>
</feature>
<name>A0AAN6N7M3_9PEZI</name>
<feature type="region of interest" description="Disordered" evidence="1">
    <location>
        <begin position="1"/>
        <end position="23"/>
    </location>
</feature>